<dbReference type="InterPro" id="IPR001279">
    <property type="entry name" value="Metallo-B-lactamas"/>
</dbReference>
<dbReference type="SUPFAM" id="SSF56281">
    <property type="entry name" value="Metallo-hydrolase/oxidoreductase"/>
    <property type="match status" value="1"/>
</dbReference>
<dbReference type="Proteomes" id="UP000184074">
    <property type="component" value="Unassembled WGS sequence"/>
</dbReference>
<keyword evidence="3" id="KW-1185">Reference proteome</keyword>
<protein>
    <submittedName>
        <fullName evidence="2">Glyoxylase, beta-lactamase superfamily II</fullName>
    </submittedName>
</protein>
<proteinExistence type="predicted"/>
<gene>
    <name evidence="2" type="ORF">SAMN05444003_0764</name>
</gene>
<dbReference type="InterPro" id="IPR036866">
    <property type="entry name" value="RibonucZ/Hydroxyglut_hydro"/>
</dbReference>
<evidence type="ECO:0000313" key="3">
    <source>
        <dbReference type="Proteomes" id="UP000184074"/>
    </source>
</evidence>
<evidence type="ECO:0000313" key="2">
    <source>
        <dbReference type="EMBL" id="SHG75135.1"/>
    </source>
</evidence>
<name>A0A1M5MD03_9RHOB</name>
<accession>A0A1M5MD03</accession>
<dbReference type="PANTHER" id="PTHR23131">
    <property type="entry name" value="ENDORIBONUCLEASE LACTB2"/>
    <property type="match status" value="1"/>
</dbReference>
<dbReference type="InterPro" id="IPR036388">
    <property type="entry name" value="WH-like_DNA-bd_sf"/>
</dbReference>
<dbReference type="InterPro" id="IPR050662">
    <property type="entry name" value="Sec-metab_biosynth-thioest"/>
</dbReference>
<dbReference type="OrthoDB" id="9788263at2"/>
<dbReference type="PANTHER" id="PTHR23131:SF0">
    <property type="entry name" value="ENDORIBONUCLEASE LACTB2"/>
    <property type="match status" value="1"/>
</dbReference>
<dbReference type="STRING" id="1508389.SAMN05444003_0764"/>
<organism evidence="2 3">
    <name type="scientific">Cognatiyoonia sediminum</name>
    <dbReference type="NCBI Taxonomy" id="1508389"/>
    <lineage>
        <taxon>Bacteria</taxon>
        <taxon>Pseudomonadati</taxon>
        <taxon>Pseudomonadota</taxon>
        <taxon>Alphaproteobacteria</taxon>
        <taxon>Rhodobacterales</taxon>
        <taxon>Paracoccaceae</taxon>
        <taxon>Cognatiyoonia</taxon>
    </lineage>
</organism>
<dbReference type="CDD" id="cd16278">
    <property type="entry name" value="metallo-hydrolase-like_MBL-fold"/>
    <property type="match status" value="1"/>
</dbReference>
<sequence>MEQESFDPPIGVGEEIAPGLRRIVAPNPSPMTFRGTNTYILGTANLAIIDPGPDSPDHLDAILSTIGDAKVQLIFVTHSHLDHSPLASKLADQTHAPVLAFGDSSSGRSEIMTSLAAAGFVGGGEGVDLWFVPDREVVDGEMFFSAEWVLKVIHSPGHMGNHISLRWNDAIFTGDLVMGWASSLVSPPDGDLSDFMDSCERLLSEKPKSLFPGHGAPVSAAMERIEWLLEHRRGRTNDILAALADGNKTVEQLTAEIYSDTPAALHPAAARNLFAHLIDLSKRGEVFAQPTLRPDALFRRTI</sequence>
<evidence type="ECO:0000259" key="1">
    <source>
        <dbReference type="SMART" id="SM00849"/>
    </source>
</evidence>
<dbReference type="SMART" id="SM00849">
    <property type="entry name" value="Lactamase_B"/>
    <property type="match status" value="1"/>
</dbReference>
<dbReference type="RefSeq" id="WP_072899424.1">
    <property type="nucleotide sequence ID" value="NZ_FQXB01000001.1"/>
</dbReference>
<dbReference type="Gene3D" id="3.60.15.10">
    <property type="entry name" value="Ribonuclease Z/Hydroxyacylglutathione hydrolase-like"/>
    <property type="match status" value="1"/>
</dbReference>
<dbReference type="Pfam" id="PF00753">
    <property type="entry name" value="Lactamase_B"/>
    <property type="match status" value="1"/>
</dbReference>
<reference evidence="2 3" key="1">
    <citation type="submission" date="2016-11" db="EMBL/GenBank/DDBJ databases">
        <authorList>
            <person name="Jaros S."/>
            <person name="Januszkiewicz K."/>
            <person name="Wedrychowicz H."/>
        </authorList>
    </citation>
    <scope>NUCLEOTIDE SEQUENCE [LARGE SCALE GENOMIC DNA]</scope>
    <source>
        <strain evidence="2 3">DSM 28715</strain>
    </source>
</reference>
<dbReference type="Pfam" id="PF17778">
    <property type="entry name" value="WHD_BLACT"/>
    <property type="match status" value="1"/>
</dbReference>
<dbReference type="EMBL" id="FQXB01000001">
    <property type="protein sequence ID" value="SHG75135.1"/>
    <property type="molecule type" value="Genomic_DNA"/>
</dbReference>
<dbReference type="AlphaFoldDB" id="A0A1M5MD03"/>
<dbReference type="Gene3D" id="1.10.10.10">
    <property type="entry name" value="Winged helix-like DNA-binding domain superfamily/Winged helix DNA-binding domain"/>
    <property type="match status" value="1"/>
</dbReference>
<dbReference type="InterPro" id="IPR041516">
    <property type="entry name" value="LACTB2_WH"/>
</dbReference>
<feature type="domain" description="Metallo-beta-lactamase" evidence="1">
    <location>
        <begin position="35"/>
        <end position="214"/>
    </location>
</feature>